<feature type="region of interest" description="Disordered" evidence="1">
    <location>
        <begin position="741"/>
        <end position="780"/>
    </location>
</feature>
<feature type="compositionally biased region" description="Basic and acidic residues" evidence="1">
    <location>
        <begin position="554"/>
        <end position="563"/>
    </location>
</feature>
<proteinExistence type="predicted"/>
<evidence type="ECO:0000256" key="1">
    <source>
        <dbReference type="SAM" id="MobiDB-lite"/>
    </source>
</evidence>
<dbReference type="EMBL" id="LUGG01000022">
    <property type="protein sequence ID" value="OBZ68332.1"/>
    <property type="molecule type" value="Genomic_DNA"/>
</dbReference>
<dbReference type="OMA" id="EMVGSWV"/>
<feature type="compositionally biased region" description="Basic and acidic residues" evidence="1">
    <location>
        <begin position="612"/>
        <end position="629"/>
    </location>
</feature>
<evidence type="ECO:0000313" key="3">
    <source>
        <dbReference type="Proteomes" id="UP000092993"/>
    </source>
</evidence>
<feature type="compositionally biased region" description="Basic and acidic residues" evidence="1">
    <location>
        <begin position="652"/>
        <end position="671"/>
    </location>
</feature>
<dbReference type="OrthoDB" id="3158032at2759"/>
<evidence type="ECO:0000313" key="2">
    <source>
        <dbReference type="EMBL" id="OBZ68332.1"/>
    </source>
</evidence>
<protein>
    <submittedName>
        <fullName evidence="2">Uncharacterized protein</fullName>
    </submittedName>
</protein>
<feature type="region of interest" description="Disordered" evidence="1">
    <location>
        <begin position="596"/>
        <end position="705"/>
    </location>
</feature>
<dbReference type="Proteomes" id="UP000092993">
    <property type="component" value="Unassembled WGS sequence"/>
</dbReference>
<name>A0A1C7LUL1_GRIFR</name>
<dbReference type="AlphaFoldDB" id="A0A1C7LUL1"/>
<feature type="region of interest" description="Disordered" evidence="1">
    <location>
        <begin position="554"/>
        <end position="581"/>
    </location>
</feature>
<reference evidence="2 3" key="1">
    <citation type="submission" date="2016-03" db="EMBL/GenBank/DDBJ databases">
        <title>Whole genome sequencing of Grifola frondosa 9006-11.</title>
        <authorList>
            <person name="Min B."/>
            <person name="Park H."/>
            <person name="Kim J.-G."/>
            <person name="Cho H."/>
            <person name="Oh Y.-L."/>
            <person name="Kong W.-S."/>
            <person name="Choi I.-G."/>
        </authorList>
    </citation>
    <scope>NUCLEOTIDE SEQUENCE [LARGE SCALE GENOMIC DNA]</scope>
    <source>
        <strain evidence="2 3">9006-11</strain>
    </source>
</reference>
<accession>A0A1C7LUL1</accession>
<sequence length="814" mass="89893">MTNTSGGSHLTASRISRLFRSLRAKCANLATFSPPSQPRPTVSVTYSQVNRPSSRRIYSDDSFPPLAVLPTPERLGSRAHLDRACIENMQLSKRIYEVRDAFRNVLQATSGAPHVSEGPQVAQVPSLAGLCAKIVGEHIQSELDAYEPEEDDDADAEDVWKAEIMDKIYEYVPPHYRHFTVVSHALSLILETCPHYPTLLTVLLDVCLSYSLPLESHTVLHTLFSAALRPTNDSTLPCALAHPAHSNYLTALRSTYCANAALNERTFTRIFVDVLTEPGPGRIDAWTSKTTTRLARELRSHDFSGAFLQMCSGLAHMIAHSDQPRLRPKAKRKGKEVAQPSDNRLRSRLAKWVKSITQRLHANAEDLEDAEPDVREEFQAVVGFLIYVDSLELHLTREEVAMSELCLVDALICLATSCLSSPVMPVCDVPALQNFLRRAKANSESYKSLLELVFVPPPLCPLFGPGTSNPLDNTPTPPPSDIPSYREGMHALHVFASSLHAQSLARLEALLWTSALRHVEDLSVMTPVSLREIEGIRMELVDLSEAAERRCFGGHTTHERDGGSSHSTPVASSSQHGTESEWEWADMVGCWVLKSPRRESVSQGPPKKRKLERAAHGRGADNEEREVRTHRSRSQMQHSTSVHSSRASSRGTEGERSTHPKPASDSDERQSTRTSFVPSKRRSAHGDAGDDTADEENVAPCDSVSSVGVKFPTRRLSNFATILSDAQMNIIVLHPKGRPSELKRQRLSSLTADDPAEEVPPHRLSLHVDSSPERPSRGVCSVNQLSSDDALDLFAYTGSSSPVVVRKVQSKTMY</sequence>
<feature type="compositionally biased region" description="Low complexity" evidence="1">
    <location>
        <begin position="638"/>
        <end position="650"/>
    </location>
</feature>
<feature type="compositionally biased region" description="Polar residues" evidence="1">
    <location>
        <begin position="564"/>
        <end position="577"/>
    </location>
</feature>
<comment type="caution">
    <text evidence="2">The sequence shown here is derived from an EMBL/GenBank/DDBJ whole genome shotgun (WGS) entry which is preliminary data.</text>
</comment>
<organism evidence="2 3">
    <name type="scientific">Grifola frondosa</name>
    <name type="common">Maitake</name>
    <name type="synonym">Polyporus frondosus</name>
    <dbReference type="NCBI Taxonomy" id="5627"/>
    <lineage>
        <taxon>Eukaryota</taxon>
        <taxon>Fungi</taxon>
        <taxon>Dikarya</taxon>
        <taxon>Basidiomycota</taxon>
        <taxon>Agaricomycotina</taxon>
        <taxon>Agaricomycetes</taxon>
        <taxon>Polyporales</taxon>
        <taxon>Grifolaceae</taxon>
        <taxon>Grifola</taxon>
    </lineage>
</organism>
<keyword evidence="3" id="KW-1185">Reference proteome</keyword>
<gene>
    <name evidence="2" type="ORF">A0H81_11771</name>
</gene>